<evidence type="ECO:0000259" key="2">
    <source>
        <dbReference type="PROSITE" id="PS51379"/>
    </source>
</evidence>
<dbReference type="PANTHER" id="PTHR42895">
    <property type="entry name" value="IRON-SULFUR CLUSTER-BINDING PROTEIN-RELATED"/>
    <property type="match status" value="1"/>
</dbReference>
<dbReference type="InterPro" id="IPR017896">
    <property type="entry name" value="4Fe4S_Fe-S-bd"/>
</dbReference>
<sequence length="259" mass="27302">MALRKIIRIDEDKCDGCGQCAAACHEGAIQMVDGVAKLVSDSYCDGLGDCIGECPRGAISFETREAAGYDAAAVAARKAHGAGETLPCGCPGTLARSLKAPCPGEAPRDPRTSPSSSPVSATLQEEQSASTLSNWPVQLRLVPENAPYLQGAHLLLAADCTAFAHPAFHRDFLPGKVCLVGCPKLDDSGAYREKLARILGTGSVRSLEVVTMEVPCCSGLVRLAQEAVEEARASIPVTFVRVGIDGAVQERRTVEYRFG</sequence>
<dbReference type="PaxDb" id="584708-Apau_2421"/>
<evidence type="ECO:0000313" key="4">
    <source>
        <dbReference type="Proteomes" id="UP000005096"/>
    </source>
</evidence>
<dbReference type="Pfam" id="PF12837">
    <property type="entry name" value="Fer4_6"/>
    <property type="match status" value="1"/>
</dbReference>
<organism evidence="3 4">
    <name type="scientific">Aminomonas paucivorans DSM 12260</name>
    <dbReference type="NCBI Taxonomy" id="584708"/>
    <lineage>
        <taxon>Bacteria</taxon>
        <taxon>Thermotogati</taxon>
        <taxon>Synergistota</taxon>
        <taxon>Synergistia</taxon>
        <taxon>Synergistales</taxon>
        <taxon>Synergistaceae</taxon>
        <taxon>Aminomonas</taxon>
    </lineage>
</organism>
<evidence type="ECO:0000313" key="3">
    <source>
        <dbReference type="EMBL" id="EFQ24828.1"/>
    </source>
</evidence>
<reference evidence="3 4" key="1">
    <citation type="journal article" date="2010" name="Stand. Genomic Sci.">
        <title>Non-contiguous finished genome sequence of Aminomonas paucivorans type strain (GLU-3).</title>
        <authorList>
            <person name="Pitluck S."/>
            <person name="Yasawong M."/>
            <person name="Held B."/>
            <person name="Lapidus A."/>
            <person name="Nolan M."/>
            <person name="Copeland A."/>
            <person name="Lucas S."/>
            <person name="Del Rio T.G."/>
            <person name="Tice H."/>
            <person name="Cheng J.F."/>
            <person name="Chertkov O."/>
            <person name="Goodwin L."/>
            <person name="Tapia R."/>
            <person name="Han C."/>
            <person name="Liolios K."/>
            <person name="Ivanova N."/>
            <person name="Mavromatis K."/>
            <person name="Ovchinnikova G."/>
            <person name="Pati A."/>
            <person name="Chen A."/>
            <person name="Palaniappan K."/>
            <person name="Land M."/>
            <person name="Hauser L."/>
            <person name="Chang Y.J."/>
            <person name="Jeffries C.D."/>
            <person name="Pukall R."/>
            <person name="Spring S."/>
            <person name="Rohde M."/>
            <person name="Sikorski J."/>
            <person name="Goker M."/>
            <person name="Woyke T."/>
            <person name="Bristow J."/>
            <person name="Eisen J.A."/>
            <person name="Markowitz V."/>
            <person name="Hugenholtz P."/>
            <person name="Kyrpides N.C."/>
            <person name="Klenk H.P."/>
        </authorList>
    </citation>
    <scope>NUCLEOTIDE SEQUENCE [LARGE SCALE GENOMIC DNA]</scope>
    <source>
        <strain evidence="3 4">DSM 12260</strain>
    </source>
</reference>
<dbReference type="AlphaFoldDB" id="E3D0U0"/>
<gene>
    <name evidence="3" type="ORF">Apau_2421</name>
</gene>
<dbReference type="Proteomes" id="UP000005096">
    <property type="component" value="Chromosome"/>
</dbReference>
<dbReference type="HOGENOM" id="CLU_074768_0_0_0"/>
<dbReference type="STRING" id="584708.Apau_2421"/>
<feature type="domain" description="4Fe-4S ferredoxin-type" evidence="2">
    <location>
        <begin position="35"/>
        <end position="64"/>
    </location>
</feature>
<dbReference type="RefSeq" id="WP_006302076.1">
    <property type="nucleotide sequence ID" value="NZ_CM001022.1"/>
</dbReference>
<feature type="compositionally biased region" description="Low complexity" evidence="1">
    <location>
        <begin position="112"/>
        <end position="122"/>
    </location>
</feature>
<dbReference type="PANTHER" id="PTHR42895:SF1">
    <property type="entry name" value="IRON-SULFUR CLUSTER PROTEIN"/>
    <property type="match status" value="1"/>
</dbReference>
<dbReference type="InterPro" id="IPR052911">
    <property type="entry name" value="Corrinoid_activation_enz"/>
</dbReference>
<dbReference type="SUPFAM" id="SSF54862">
    <property type="entry name" value="4Fe-4S ferredoxins"/>
    <property type="match status" value="1"/>
</dbReference>
<name>E3D0U0_9BACT</name>
<evidence type="ECO:0000256" key="1">
    <source>
        <dbReference type="SAM" id="MobiDB-lite"/>
    </source>
</evidence>
<feature type="domain" description="4Fe-4S ferredoxin-type" evidence="2">
    <location>
        <begin position="5"/>
        <end position="34"/>
    </location>
</feature>
<protein>
    <submittedName>
        <fullName evidence="3">4Fe-4S ferredoxin iron-sulfur binding domain protein</fullName>
    </submittedName>
</protein>
<keyword evidence="4" id="KW-1185">Reference proteome</keyword>
<feature type="region of interest" description="Disordered" evidence="1">
    <location>
        <begin position="101"/>
        <end position="129"/>
    </location>
</feature>
<accession>E3D0U0</accession>
<dbReference type="PROSITE" id="PS51379">
    <property type="entry name" value="4FE4S_FER_2"/>
    <property type="match status" value="2"/>
</dbReference>
<dbReference type="EMBL" id="CM001022">
    <property type="protein sequence ID" value="EFQ24828.1"/>
    <property type="molecule type" value="Genomic_DNA"/>
</dbReference>
<proteinExistence type="predicted"/>
<dbReference type="eggNOG" id="COG1145">
    <property type="taxonomic scope" value="Bacteria"/>
</dbReference>
<dbReference type="OrthoDB" id="9795268at2"/>
<dbReference type="Gene3D" id="3.30.70.20">
    <property type="match status" value="1"/>
</dbReference>